<dbReference type="PANTHER" id="PTHR30135">
    <property type="entry name" value="UNCHARACTERIZED PROTEIN YVCK-RELATED"/>
    <property type="match status" value="1"/>
</dbReference>
<gene>
    <name evidence="3" type="ORF">NCTC7915_01157</name>
</gene>
<comment type="subcellular location">
    <subcellularLocation>
        <location evidence="2">Cytoplasm</location>
    </subcellularLocation>
</comment>
<comment type="similarity">
    <text evidence="2">Belongs to the gluconeogenesis factor family.</text>
</comment>
<organism evidence="3 4">
    <name type="scientific">Dermatophilus congolensis</name>
    <dbReference type="NCBI Taxonomy" id="1863"/>
    <lineage>
        <taxon>Bacteria</taxon>
        <taxon>Bacillati</taxon>
        <taxon>Actinomycetota</taxon>
        <taxon>Actinomycetes</taxon>
        <taxon>Micrococcales</taxon>
        <taxon>Dermatophilaceae</taxon>
        <taxon>Dermatophilus</taxon>
    </lineage>
</organism>
<dbReference type="Pfam" id="PF01933">
    <property type="entry name" value="CofD"/>
    <property type="match status" value="1"/>
</dbReference>
<dbReference type="InterPro" id="IPR038136">
    <property type="entry name" value="CofD-like_dom_sf"/>
</dbReference>
<dbReference type="HAMAP" id="MF_00973">
    <property type="entry name" value="Gluconeogen_factor"/>
    <property type="match status" value="1"/>
</dbReference>
<keyword evidence="3" id="KW-0808">Transferase</keyword>
<dbReference type="EMBL" id="UFYA01000001">
    <property type="protein sequence ID" value="STD09201.1"/>
    <property type="molecule type" value="Genomic_DNA"/>
</dbReference>
<dbReference type="GO" id="GO:0005737">
    <property type="term" value="C:cytoplasm"/>
    <property type="evidence" value="ECO:0007669"/>
    <property type="project" value="UniProtKB-SubCell"/>
</dbReference>
<proteinExistence type="inferred from homology"/>
<evidence type="ECO:0000256" key="1">
    <source>
        <dbReference type="ARBA" id="ARBA00022490"/>
    </source>
</evidence>
<dbReference type="InterPro" id="IPR010119">
    <property type="entry name" value="Gluconeogen_factor"/>
</dbReference>
<dbReference type="AlphaFoldDB" id="A0AA46BN55"/>
<evidence type="ECO:0000256" key="2">
    <source>
        <dbReference type="HAMAP-Rule" id="MF_00973"/>
    </source>
</evidence>
<dbReference type="GO" id="GO:0043743">
    <property type="term" value="F:LPPG:FO 2-phospho-L-lactate transferase activity"/>
    <property type="evidence" value="ECO:0007669"/>
    <property type="project" value="InterPro"/>
</dbReference>
<comment type="function">
    <text evidence="2">Required for morphogenesis under gluconeogenic growth conditions.</text>
</comment>
<dbReference type="Proteomes" id="UP000254118">
    <property type="component" value="Unassembled WGS sequence"/>
</dbReference>
<dbReference type="PANTHER" id="PTHR30135:SF3">
    <property type="entry name" value="GLUCONEOGENESIS FACTOR-RELATED"/>
    <property type="match status" value="1"/>
</dbReference>
<reference evidence="3 4" key="1">
    <citation type="submission" date="2018-06" db="EMBL/GenBank/DDBJ databases">
        <authorList>
            <consortium name="Pathogen Informatics"/>
            <person name="Doyle S."/>
        </authorList>
    </citation>
    <scope>NUCLEOTIDE SEQUENCE [LARGE SCALE GENOMIC DNA]</scope>
    <source>
        <strain evidence="3 4">NCTC7915</strain>
    </source>
</reference>
<keyword evidence="1 2" id="KW-0963">Cytoplasm</keyword>
<dbReference type="CDD" id="cd07187">
    <property type="entry name" value="YvcK_like"/>
    <property type="match status" value="1"/>
</dbReference>
<dbReference type="GO" id="GO:0008360">
    <property type="term" value="P:regulation of cell shape"/>
    <property type="evidence" value="ECO:0007669"/>
    <property type="project" value="UniProtKB-UniRule"/>
</dbReference>
<evidence type="ECO:0000313" key="3">
    <source>
        <dbReference type="EMBL" id="STD09201.1"/>
    </source>
</evidence>
<dbReference type="NCBIfam" id="TIGR01826">
    <property type="entry name" value="CofD_related"/>
    <property type="match status" value="1"/>
</dbReference>
<name>A0AA46BN55_9MICO</name>
<comment type="caution">
    <text evidence="3">The sequence shown here is derived from an EMBL/GenBank/DDBJ whole genome shotgun (WGS) entry which is preliminary data.</text>
</comment>
<evidence type="ECO:0000313" key="4">
    <source>
        <dbReference type="Proteomes" id="UP000254118"/>
    </source>
</evidence>
<dbReference type="Gene3D" id="3.40.50.10680">
    <property type="entry name" value="CofD-like domains"/>
    <property type="match status" value="1"/>
</dbReference>
<sequence length="314" mass="32762">MSIGDPRVVALGGGHGLAASLGALRHVTDEITAVVTVADDGGSSGRLRREYEVLPPGDLRMAVAALCDDTAEGRRWRQVLQHRYGAGGALEGHAAGNLLILTLWDLLDDPVAGLDALVRLVDARGRVLPMAGVPLVIEADVTDLVPEDPQASVLLRGQVSVAKTSGQVASVRLDPADPPACPEALAAIDQADWVILGPGSWFTSVMPHMLVPQLRAALCQTSAKRVLTLNLSPGTGETSGYTAARHIESLAAYAPGFRVDAVLADPAAVDDEEALRDAAAELGATVVLTRLASSESAEVHDTLRLAAAYRDLFA</sequence>
<accession>A0AA46BN55</accession>
<protein>
    <recommendedName>
        <fullName evidence="2">Putative gluconeogenesis factor</fullName>
    </recommendedName>
</protein>
<dbReference type="InterPro" id="IPR002882">
    <property type="entry name" value="CofD"/>
</dbReference>
<dbReference type="SUPFAM" id="SSF142338">
    <property type="entry name" value="CofD-like"/>
    <property type="match status" value="1"/>
</dbReference>